<evidence type="ECO:0000313" key="1">
    <source>
        <dbReference type="EMBL" id="SVA98205.1"/>
    </source>
</evidence>
<protein>
    <submittedName>
        <fullName evidence="1">Uncharacterized protein</fullName>
    </submittedName>
</protein>
<feature type="non-terminal residue" evidence="1">
    <location>
        <position position="27"/>
    </location>
</feature>
<name>A0A382A9J4_9ZZZZ</name>
<dbReference type="AlphaFoldDB" id="A0A382A9J4"/>
<sequence>MAARVRVAVLGVGSLGRQPARIYGEMH</sequence>
<proteinExistence type="predicted"/>
<dbReference type="EMBL" id="UINC01024489">
    <property type="protein sequence ID" value="SVA98205.1"/>
    <property type="molecule type" value="Genomic_DNA"/>
</dbReference>
<reference evidence="1" key="1">
    <citation type="submission" date="2018-05" db="EMBL/GenBank/DDBJ databases">
        <authorList>
            <person name="Lanie J.A."/>
            <person name="Ng W.-L."/>
            <person name="Kazmierczak K.M."/>
            <person name="Andrzejewski T.M."/>
            <person name="Davidsen T.M."/>
            <person name="Wayne K.J."/>
            <person name="Tettelin H."/>
            <person name="Glass J.I."/>
            <person name="Rusch D."/>
            <person name="Podicherti R."/>
            <person name="Tsui H.-C.T."/>
            <person name="Winkler M.E."/>
        </authorList>
    </citation>
    <scope>NUCLEOTIDE SEQUENCE</scope>
</reference>
<organism evidence="1">
    <name type="scientific">marine metagenome</name>
    <dbReference type="NCBI Taxonomy" id="408172"/>
    <lineage>
        <taxon>unclassified sequences</taxon>
        <taxon>metagenomes</taxon>
        <taxon>ecological metagenomes</taxon>
    </lineage>
</organism>
<accession>A0A382A9J4</accession>
<gene>
    <name evidence="1" type="ORF">METZ01_LOCUS151059</name>
</gene>